<evidence type="ECO:0000313" key="2">
    <source>
        <dbReference type="EMBL" id="KAK9306726.1"/>
    </source>
</evidence>
<feature type="region of interest" description="Disordered" evidence="1">
    <location>
        <begin position="226"/>
        <end position="260"/>
    </location>
</feature>
<sequence length="341" mass="39569">MTSVIDDRVMVDNQEYDASIISRVVNLRRVLRELRDALRDERLNLHQEIEMTILQKFIELRRNYRSLTEFLEIDLPPSNDKSLKTLRPILFDRTNDYLPDRRVRETITRAADHTRCGSRLANVTRISESSPRLHRAAHSNGDTARTSCLACLGSTMYQRTVDELQDELNSFEHRLSASATGSYKRKIYDLEAICCADLNRVKSRFVRSLQAFGNTIDSIEELRSLRINPPPPSPTKNPLTGNNTDACRHGRPTSRNAKHDRSLLRSKSIVMEGNRSLWLSYMCAKRYSDSEMYSKIYRSLKYSENPQIMTTKSSDFNLRHHRSITTIFPSNLDMYHTSFRE</sequence>
<comment type="caution">
    <text evidence="2">The sequence shown here is derived from an EMBL/GenBank/DDBJ whole genome shotgun (WGS) entry which is preliminary data.</text>
</comment>
<organism evidence="2 3">
    <name type="scientific">Tetragonisca angustula</name>
    <dbReference type="NCBI Taxonomy" id="166442"/>
    <lineage>
        <taxon>Eukaryota</taxon>
        <taxon>Metazoa</taxon>
        <taxon>Ecdysozoa</taxon>
        <taxon>Arthropoda</taxon>
        <taxon>Hexapoda</taxon>
        <taxon>Insecta</taxon>
        <taxon>Pterygota</taxon>
        <taxon>Neoptera</taxon>
        <taxon>Endopterygota</taxon>
        <taxon>Hymenoptera</taxon>
        <taxon>Apocrita</taxon>
        <taxon>Aculeata</taxon>
        <taxon>Apoidea</taxon>
        <taxon>Anthophila</taxon>
        <taxon>Apidae</taxon>
        <taxon>Tetragonisca</taxon>
    </lineage>
</organism>
<accession>A0AAW1A9Y7</accession>
<evidence type="ECO:0000313" key="3">
    <source>
        <dbReference type="Proteomes" id="UP001432146"/>
    </source>
</evidence>
<protein>
    <submittedName>
        <fullName evidence="2">Uncharacterized protein</fullName>
    </submittedName>
</protein>
<name>A0AAW1A9Y7_9HYME</name>
<feature type="compositionally biased region" description="Polar residues" evidence="1">
    <location>
        <begin position="236"/>
        <end position="245"/>
    </location>
</feature>
<dbReference type="AlphaFoldDB" id="A0AAW1A9Y7"/>
<gene>
    <name evidence="2" type="ORF">QLX08_002642</name>
</gene>
<reference evidence="2 3" key="1">
    <citation type="submission" date="2024-05" db="EMBL/GenBank/DDBJ databases">
        <title>The nuclear and mitochondrial genome assemblies of Tetragonisca angustula (Apidae: Meliponini), a tiny yet remarkable pollinator in the Neotropics.</title>
        <authorList>
            <person name="Ferrari R."/>
            <person name="Ricardo P.C."/>
            <person name="Dias F.C."/>
            <person name="Araujo N.S."/>
            <person name="Soares D.O."/>
            <person name="Zhou Q.-S."/>
            <person name="Zhu C.-D."/>
            <person name="Coutinho L."/>
            <person name="Airas M.C."/>
            <person name="Batista T.M."/>
        </authorList>
    </citation>
    <scope>NUCLEOTIDE SEQUENCE [LARGE SCALE GENOMIC DNA]</scope>
    <source>
        <strain evidence="2">ASF017062</strain>
        <tissue evidence="2">Abdomen</tissue>
    </source>
</reference>
<proteinExistence type="predicted"/>
<dbReference type="EMBL" id="JAWNGG020000036">
    <property type="protein sequence ID" value="KAK9306726.1"/>
    <property type="molecule type" value="Genomic_DNA"/>
</dbReference>
<evidence type="ECO:0000256" key="1">
    <source>
        <dbReference type="SAM" id="MobiDB-lite"/>
    </source>
</evidence>
<dbReference type="Proteomes" id="UP001432146">
    <property type="component" value="Unassembled WGS sequence"/>
</dbReference>
<keyword evidence="3" id="KW-1185">Reference proteome</keyword>